<dbReference type="AlphaFoldDB" id="A0A2R6B3H3"/>
<feature type="non-terminal residue" evidence="1">
    <location>
        <position position="184"/>
    </location>
</feature>
<dbReference type="EMBL" id="NEXK01000116">
    <property type="protein sequence ID" value="PSN93170.1"/>
    <property type="molecule type" value="Genomic_DNA"/>
</dbReference>
<evidence type="ECO:0000313" key="2">
    <source>
        <dbReference type="Proteomes" id="UP000240681"/>
    </source>
</evidence>
<reference evidence="1 2" key="1">
    <citation type="submission" date="2017-04" db="EMBL/GenBank/DDBJ databases">
        <title>Novel microbial lineages endemic to geothermal iron-oxide mats fill important gaps in the evolutionary history of Archaea.</title>
        <authorList>
            <person name="Jay Z.J."/>
            <person name="Beam J.P."/>
            <person name="Dlakic M."/>
            <person name="Rusch D.B."/>
            <person name="Kozubal M.A."/>
            <person name="Inskeep W.P."/>
        </authorList>
    </citation>
    <scope>NUCLEOTIDE SEQUENCE [LARGE SCALE GENOMIC DNA]</scope>
    <source>
        <strain evidence="1">ECH_B_SAG-C16</strain>
    </source>
</reference>
<organism evidence="1 2">
    <name type="scientific">Candidatus Marsarchaeota G2 archaeon ECH_B_SAG-C16</name>
    <dbReference type="NCBI Taxonomy" id="1978163"/>
    <lineage>
        <taxon>Archaea</taxon>
        <taxon>Candidatus Marsarchaeota</taxon>
        <taxon>Candidatus Marsarchaeota group 2</taxon>
    </lineage>
</organism>
<protein>
    <submittedName>
        <fullName evidence="1">Uncharacterized protein</fullName>
    </submittedName>
</protein>
<dbReference type="Proteomes" id="UP000240681">
    <property type="component" value="Unassembled WGS sequence"/>
</dbReference>
<comment type="caution">
    <text evidence="1">The sequence shown here is derived from an EMBL/GenBank/DDBJ whole genome shotgun (WGS) entry which is preliminary data.</text>
</comment>
<gene>
    <name evidence="1" type="ORF">B9Q09_06430</name>
</gene>
<evidence type="ECO:0000313" key="1">
    <source>
        <dbReference type="EMBL" id="PSN93170.1"/>
    </source>
</evidence>
<accession>A0A2R6B3H3</accession>
<name>A0A2R6B3H3_9ARCH</name>
<proteinExistence type="predicted"/>
<sequence>MAFQSILFKDPRNVEKQLRTPPDFFVDLGLNNVAEELVKGLDEFNIEPLFYTPLDQTDEIVYRQQVFVDIENPRLMGAIRVFSDRFRMVLAYINNDRLYELQRQGLFLKAVNVYCGSLRDLAKALESGGIRSEGLQAFRDYLGNYLNTSEFNDLRTDAENTLSKITSVELCLTIKGGSISVSKC</sequence>